<dbReference type="InterPro" id="IPR029058">
    <property type="entry name" value="AB_hydrolase_fold"/>
</dbReference>
<dbReference type="EMBL" id="JBBMEI010000063">
    <property type="protein sequence ID" value="MEQ2359654.1"/>
    <property type="molecule type" value="Genomic_DNA"/>
</dbReference>
<keyword evidence="3" id="KW-1185">Reference proteome</keyword>
<dbReference type="Proteomes" id="UP001446032">
    <property type="component" value="Unassembled WGS sequence"/>
</dbReference>
<reference evidence="2 3" key="1">
    <citation type="submission" date="2024-03" db="EMBL/GenBank/DDBJ databases">
        <title>Human intestinal bacterial collection.</title>
        <authorList>
            <person name="Pauvert C."/>
            <person name="Hitch T.C.A."/>
            <person name="Clavel T."/>
        </authorList>
    </citation>
    <scope>NUCLEOTIDE SEQUENCE [LARGE SCALE GENOMIC DNA]</scope>
    <source>
        <strain evidence="2 3">CLA-AA-H95</strain>
    </source>
</reference>
<keyword evidence="2" id="KW-0378">Hydrolase</keyword>
<dbReference type="InterPro" id="IPR022742">
    <property type="entry name" value="Hydrolase_4"/>
</dbReference>
<dbReference type="RefSeq" id="WP_349078398.1">
    <property type="nucleotide sequence ID" value="NZ_JBBMEI010000063.1"/>
</dbReference>
<gene>
    <name evidence="2" type="ORF">WMO75_15235</name>
</gene>
<dbReference type="SUPFAM" id="SSF53474">
    <property type="entry name" value="alpha/beta-Hydrolases"/>
    <property type="match status" value="1"/>
</dbReference>
<proteinExistence type="predicted"/>
<comment type="caution">
    <text evidence="2">The sequence shown here is derived from an EMBL/GenBank/DDBJ whole genome shotgun (WGS) entry which is preliminary data.</text>
</comment>
<organism evidence="2 3">
    <name type="scientific">Blautia intestinihominis</name>
    <dbReference type="NCBI Taxonomy" id="3133152"/>
    <lineage>
        <taxon>Bacteria</taxon>
        <taxon>Bacillati</taxon>
        <taxon>Bacillota</taxon>
        <taxon>Clostridia</taxon>
        <taxon>Lachnospirales</taxon>
        <taxon>Lachnospiraceae</taxon>
        <taxon>Blautia</taxon>
    </lineage>
</organism>
<sequence length="309" mass="35094">MAKKYEDFFRSEADGLEISVLCICPEEKPYRAIVQLVHGMCEHKERYIPFMEYLAEQGFVTVIHDHRGHGRSVRSKDDLGYMYGSGAEGMLKDIAKVNHDIRKYFPDLPLILMGHSMGSLAVRAFASEHDDCLDMLIVCGSPSENKARILGKAIATAEGKVLGYCHKSHVLESLSFGSYVWKFRKEGNKNAWTCSDPAVYQAYTDSELCGFTFTDDAYIALFDLMKKAYDIHKWSCKNPRMPVLFISGAEDPCLGNVRKFSGAVHAMRRAGYLDVKGKLYPGMRHEILNEKGKERVWRDVVIYMKKKGF</sequence>
<name>A0ABV1ARW6_9FIRM</name>
<dbReference type="Pfam" id="PF12146">
    <property type="entry name" value="Hydrolase_4"/>
    <property type="match status" value="1"/>
</dbReference>
<evidence type="ECO:0000313" key="2">
    <source>
        <dbReference type="EMBL" id="MEQ2359654.1"/>
    </source>
</evidence>
<dbReference type="PANTHER" id="PTHR11614">
    <property type="entry name" value="PHOSPHOLIPASE-RELATED"/>
    <property type="match status" value="1"/>
</dbReference>
<dbReference type="InterPro" id="IPR051044">
    <property type="entry name" value="MAG_DAG_Lipase"/>
</dbReference>
<dbReference type="Gene3D" id="3.40.50.1820">
    <property type="entry name" value="alpha/beta hydrolase"/>
    <property type="match status" value="1"/>
</dbReference>
<evidence type="ECO:0000259" key="1">
    <source>
        <dbReference type="Pfam" id="PF12146"/>
    </source>
</evidence>
<feature type="domain" description="Serine aminopeptidase S33" evidence="1">
    <location>
        <begin position="30"/>
        <end position="291"/>
    </location>
</feature>
<accession>A0ABV1ARW6</accession>
<dbReference type="GO" id="GO:0016787">
    <property type="term" value="F:hydrolase activity"/>
    <property type="evidence" value="ECO:0007669"/>
    <property type="project" value="UniProtKB-KW"/>
</dbReference>
<evidence type="ECO:0000313" key="3">
    <source>
        <dbReference type="Proteomes" id="UP001446032"/>
    </source>
</evidence>
<protein>
    <submittedName>
        <fullName evidence="2">Alpha/beta fold hydrolase</fullName>
    </submittedName>
</protein>